<reference evidence="2 4" key="1">
    <citation type="submission" date="2017-09" db="EMBL/GenBank/DDBJ databases">
        <title>Bacterial strain isolated from the female urinary microbiota.</title>
        <authorList>
            <person name="Thomas-White K."/>
            <person name="Kumar N."/>
            <person name="Forster S."/>
            <person name="Putonti C."/>
            <person name="Lawley T."/>
            <person name="Wolfe A.J."/>
        </authorList>
    </citation>
    <scope>NUCLEOTIDE SEQUENCE [LARGE SCALE GENOMIC DNA]</scope>
    <source>
        <strain evidence="2 4">UMB0186</strain>
    </source>
</reference>
<dbReference type="Proteomes" id="UP000427636">
    <property type="component" value="Chromosome"/>
</dbReference>
<dbReference type="PANTHER" id="PTHR13748:SF62">
    <property type="entry name" value="COBW DOMAIN-CONTAINING PROTEIN"/>
    <property type="match status" value="1"/>
</dbReference>
<sequence length="361" mass="40051">MSNKTDLILVGGFLGAGKTSLLWEVAKRLNLKGRKVGLITNDQASELVDTSFLETNNDIVEEVSGSCFCCNFGGFAEAIAHLQEANNSDIILAEPVGSCTDLSATIMQPLKEKYSDKVNLKQLTALADPTRLRAVLKDYSNPGDYIIYKQFEEADVILINKTDLLSEAELSELVEQTKKEFNNENVLTASVKTGEGLDEWFNYIVNSEKEVGRRIVEVDYDTYADGEALFGWLNGTYSVAKEENFNELAAAFLTNLGERFDSQGLNVGHVKFLLQGKNEGIVGNIVGKKETGSLRTLDSKSDDVYLTVNARVEVHPDTLVEIIKEEVERVFSAVGYKQEKLNALIPGRPNPTFRYREIVKL</sequence>
<dbReference type="PANTHER" id="PTHR13748">
    <property type="entry name" value="COBW-RELATED"/>
    <property type="match status" value="1"/>
</dbReference>
<organism evidence="2 4">
    <name type="scientific">Gemella sanguinis</name>
    <dbReference type="NCBI Taxonomy" id="84135"/>
    <lineage>
        <taxon>Bacteria</taxon>
        <taxon>Bacillati</taxon>
        <taxon>Bacillota</taxon>
        <taxon>Bacilli</taxon>
        <taxon>Bacillales</taxon>
        <taxon>Gemellaceae</taxon>
        <taxon>Gemella</taxon>
    </lineage>
</organism>
<dbReference type="STRING" id="84135.GCA_001052115_00504"/>
<dbReference type="GO" id="GO:0005737">
    <property type="term" value="C:cytoplasm"/>
    <property type="evidence" value="ECO:0007669"/>
    <property type="project" value="TreeGrafter"/>
</dbReference>
<evidence type="ECO:0000313" key="4">
    <source>
        <dbReference type="Proteomes" id="UP000235670"/>
    </source>
</evidence>
<dbReference type="Pfam" id="PF02492">
    <property type="entry name" value="cobW"/>
    <property type="match status" value="1"/>
</dbReference>
<feature type="domain" description="CobW/HypB/UreG nucleotide-binding" evidence="1">
    <location>
        <begin position="8"/>
        <end position="184"/>
    </location>
</feature>
<dbReference type="InterPro" id="IPR027417">
    <property type="entry name" value="P-loop_NTPase"/>
</dbReference>
<dbReference type="EMBL" id="PNGT01000002">
    <property type="protein sequence ID" value="PMC52815.1"/>
    <property type="molecule type" value="Genomic_DNA"/>
</dbReference>
<dbReference type="OrthoDB" id="9808822at2"/>
<dbReference type="RefSeq" id="WP_006363670.1">
    <property type="nucleotide sequence ID" value="NZ_CP046313.1"/>
</dbReference>
<dbReference type="Gene3D" id="3.40.50.300">
    <property type="entry name" value="P-loop containing nucleotide triphosphate hydrolases"/>
    <property type="match status" value="1"/>
</dbReference>
<dbReference type="InterPro" id="IPR051316">
    <property type="entry name" value="Zinc-reg_GTPase_activator"/>
</dbReference>
<dbReference type="AlphaFoldDB" id="A0A2N6SFU4"/>
<evidence type="ECO:0000313" key="5">
    <source>
        <dbReference type="Proteomes" id="UP000427636"/>
    </source>
</evidence>
<evidence type="ECO:0000313" key="2">
    <source>
        <dbReference type="EMBL" id="PMC52815.1"/>
    </source>
</evidence>
<reference evidence="3 5" key="2">
    <citation type="submission" date="2019-11" db="EMBL/GenBank/DDBJ databases">
        <title>FDA dAtabase for Regulatory Grade micrObial Sequences (FDA-ARGOS): Supporting development and validation of Infectious Disease Dx tests.</title>
        <authorList>
            <person name="Turner S."/>
            <person name="Byrd R."/>
            <person name="Tallon L."/>
            <person name="Sadzewicz L."/>
            <person name="Vavikolanu K."/>
            <person name="Mehta A."/>
            <person name="Aluvathingal J."/>
            <person name="Nadendla S."/>
            <person name="Myers T."/>
            <person name="Yan Y."/>
            <person name="Sichtig H."/>
        </authorList>
    </citation>
    <scope>NUCLEOTIDE SEQUENCE [LARGE SCALE GENOMIC DNA]</scope>
    <source>
        <strain evidence="3 5">FDAARGOS_742</strain>
    </source>
</reference>
<keyword evidence="5" id="KW-1185">Reference proteome</keyword>
<evidence type="ECO:0000313" key="3">
    <source>
        <dbReference type="EMBL" id="QGS07839.1"/>
    </source>
</evidence>
<accession>A0A2N6SFU4</accession>
<dbReference type="SUPFAM" id="SSF52540">
    <property type="entry name" value="P-loop containing nucleoside triphosphate hydrolases"/>
    <property type="match status" value="1"/>
</dbReference>
<proteinExistence type="predicted"/>
<dbReference type="Proteomes" id="UP000235670">
    <property type="component" value="Unassembled WGS sequence"/>
</dbReference>
<dbReference type="EMBL" id="CP046313">
    <property type="protein sequence ID" value="QGS07839.1"/>
    <property type="molecule type" value="Genomic_DNA"/>
</dbReference>
<name>A0A2N6SFU4_9BACL</name>
<gene>
    <name evidence="2" type="ORF">CJ218_02680</name>
    <name evidence="3" type="ORF">FOC50_06015</name>
</gene>
<protein>
    <recommendedName>
        <fullName evidence="1">CobW/HypB/UreG nucleotide-binding domain-containing protein</fullName>
    </recommendedName>
</protein>
<dbReference type="InterPro" id="IPR003495">
    <property type="entry name" value="CobW/HypB/UreG_nucleotide-bd"/>
</dbReference>
<dbReference type="GeneID" id="84802801"/>
<evidence type="ECO:0000259" key="1">
    <source>
        <dbReference type="Pfam" id="PF02492"/>
    </source>
</evidence>